<proteinExistence type="inferred from homology"/>
<evidence type="ECO:0000256" key="7">
    <source>
        <dbReference type="ARBA" id="ARBA00022723"/>
    </source>
</evidence>
<keyword evidence="8" id="KW-1133">Transmembrane helix</keyword>
<dbReference type="GO" id="GO:0005506">
    <property type="term" value="F:iron ion binding"/>
    <property type="evidence" value="ECO:0007669"/>
    <property type="project" value="InterPro"/>
</dbReference>
<dbReference type="HOGENOM" id="CLU_001570_5_11_1"/>
<comment type="subcellular location">
    <subcellularLocation>
        <location evidence="2">Membrane</location>
    </subcellularLocation>
</comment>
<evidence type="ECO:0000256" key="13">
    <source>
        <dbReference type="PIRSR" id="PIRSR602401-1"/>
    </source>
</evidence>
<dbReference type="GO" id="GO:0016020">
    <property type="term" value="C:membrane"/>
    <property type="evidence" value="ECO:0007669"/>
    <property type="project" value="UniProtKB-SubCell"/>
</dbReference>
<dbReference type="GeneID" id="18809785"/>
<dbReference type="GO" id="GO:0016705">
    <property type="term" value="F:oxidoreductase activity, acting on paired donors, with incorporation or reduction of molecular oxygen"/>
    <property type="evidence" value="ECO:0007669"/>
    <property type="project" value="InterPro"/>
</dbReference>
<dbReference type="Pfam" id="PF00067">
    <property type="entry name" value="p450"/>
    <property type="match status" value="1"/>
</dbReference>
<protein>
    <recommendedName>
        <fullName evidence="15">Cytochrome P450</fullName>
    </recommendedName>
</protein>
<evidence type="ECO:0000256" key="6">
    <source>
        <dbReference type="ARBA" id="ARBA00022692"/>
    </source>
</evidence>
<evidence type="ECO:0000256" key="9">
    <source>
        <dbReference type="ARBA" id="ARBA00023002"/>
    </source>
</evidence>
<evidence type="ECO:0000256" key="3">
    <source>
        <dbReference type="ARBA" id="ARBA00004721"/>
    </source>
</evidence>
<comment type="pathway">
    <text evidence="3">Secondary metabolite biosynthesis; terpenoid biosynthesis.</text>
</comment>
<dbReference type="OrthoDB" id="1470350at2759"/>
<reference evidence="14" key="1">
    <citation type="submission" date="2011-04" db="EMBL/GenBank/DDBJ databases">
        <title>Evolution of plant cell wall degrading machinery underlies the functional diversity of forest fungi.</title>
        <authorList>
            <consortium name="US DOE Joint Genome Institute (JGI-PGF)"/>
            <person name="Eastwood D.C."/>
            <person name="Floudas D."/>
            <person name="Binder M."/>
            <person name="Majcherczyk A."/>
            <person name="Schneider P."/>
            <person name="Aerts A."/>
            <person name="Asiegbu F.O."/>
            <person name="Baker S.E."/>
            <person name="Barry K."/>
            <person name="Bendiksby M."/>
            <person name="Blumentritt M."/>
            <person name="Coutinho P.M."/>
            <person name="Cullen D."/>
            <person name="Cullen D."/>
            <person name="Gathman A."/>
            <person name="Goodell B."/>
            <person name="Henrissat B."/>
            <person name="Ihrmark K."/>
            <person name="Kauserud H."/>
            <person name="Kohler A."/>
            <person name="LaButti K."/>
            <person name="Lapidus A."/>
            <person name="Lavin J.L."/>
            <person name="Lee Y.-H."/>
            <person name="Lindquist E."/>
            <person name="Lilly W."/>
            <person name="Lucas S."/>
            <person name="Morin E."/>
            <person name="Murat C."/>
            <person name="Oguiza J.A."/>
            <person name="Park J."/>
            <person name="Pisabarro A.G."/>
            <person name="Riley R."/>
            <person name="Rosling A."/>
            <person name="Salamov A."/>
            <person name="Schmidt O."/>
            <person name="Schmutz J."/>
            <person name="Skrede I."/>
            <person name="Stenlid J."/>
            <person name="Wiebenga A."/>
            <person name="Xie X."/>
            <person name="Kues U."/>
            <person name="Hibbett D.S."/>
            <person name="Hoffmeister D."/>
            <person name="Hogberg N."/>
            <person name="Martin F."/>
            <person name="Grigoriev I.V."/>
            <person name="Watkinson S.C."/>
        </authorList>
    </citation>
    <scope>NUCLEOTIDE SEQUENCE</scope>
    <source>
        <strain evidence="14">S7.9</strain>
    </source>
</reference>
<evidence type="ECO:0000256" key="2">
    <source>
        <dbReference type="ARBA" id="ARBA00004370"/>
    </source>
</evidence>
<dbReference type="InterPro" id="IPR050121">
    <property type="entry name" value="Cytochrome_P450_monoxygenase"/>
</dbReference>
<dbReference type="KEGG" id="sla:SERLADRAFT_360587"/>
<keyword evidence="7 13" id="KW-0479">Metal-binding</keyword>
<dbReference type="PANTHER" id="PTHR24305">
    <property type="entry name" value="CYTOCHROME P450"/>
    <property type="match status" value="1"/>
</dbReference>
<evidence type="ECO:0008006" key="15">
    <source>
        <dbReference type="Google" id="ProtNLM"/>
    </source>
</evidence>
<organism>
    <name type="scientific">Serpula lacrymans var. lacrymans (strain S7.9)</name>
    <name type="common">Dry rot fungus</name>
    <dbReference type="NCBI Taxonomy" id="578457"/>
    <lineage>
        <taxon>Eukaryota</taxon>
        <taxon>Fungi</taxon>
        <taxon>Dikarya</taxon>
        <taxon>Basidiomycota</taxon>
        <taxon>Agaricomycotina</taxon>
        <taxon>Agaricomycetes</taxon>
        <taxon>Agaricomycetidae</taxon>
        <taxon>Boletales</taxon>
        <taxon>Coniophorineae</taxon>
        <taxon>Serpulaceae</taxon>
        <taxon>Serpula</taxon>
    </lineage>
</organism>
<evidence type="ECO:0000256" key="1">
    <source>
        <dbReference type="ARBA" id="ARBA00001971"/>
    </source>
</evidence>
<dbReference type="Gene3D" id="1.10.630.10">
    <property type="entry name" value="Cytochrome P450"/>
    <property type="match status" value="1"/>
</dbReference>
<dbReference type="InterPro" id="IPR002401">
    <property type="entry name" value="Cyt_P450_E_grp-I"/>
</dbReference>
<evidence type="ECO:0000256" key="10">
    <source>
        <dbReference type="ARBA" id="ARBA00023004"/>
    </source>
</evidence>
<evidence type="ECO:0000256" key="11">
    <source>
        <dbReference type="ARBA" id="ARBA00023033"/>
    </source>
</evidence>
<evidence type="ECO:0000256" key="4">
    <source>
        <dbReference type="ARBA" id="ARBA00010617"/>
    </source>
</evidence>
<dbReference type="CDD" id="cd11069">
    <property type="entry name" value="CYP_FUM15-like"/>
    <property type="match status" value="1"/>
</dbReference>
<evidence type="ECO:0000313" key="14">
    <source>
        <dbReference type="EMBL" id="EGO26156.1"/>
    </source>
</evidence>
<dbReference type="PRINTS" id="PR00463">
    <property type="entry name" value="EP450I"/>
</dbReference>
<dbReference type="InterPro" id="IPR001128">
    <property type="entry name" value="Cyt_P450"/>
</dbReference>
<dbReference type="PANTHER" id="PTHR24305:SF166">
    <property type="entry name" value="CYTOCHROME P450 12A4, MITOCHONDRIAL-RELATED"/>
    <property type="match status" value="1"/>
</dbReference>
<dbReference type="InterPro" id="IPR036396">
    <property type="entry name" value="Cyt_P450_sf"/>
</dbReference>
<dbReference type="GO" id="GO:0020037">
    <property type="term" value="F:heme binding"/>
    <property type="evidence" value="ECO:0007669"/>
    <property type="project" value="InterPro"/>
</dbReference>
<sequence length="542" mass="60755">MTLLAIASLGVLAVLYTVYRRFTRISIRHIRGPRSESFFLGNLKEFYQSQAGIAEFKWEEEFGDVVRIKAAFREDKLLVSDPKALQYVYQTCGYNFPKTPERRELSRLVAGRGLTWADGDIHKRQRKVMLPGFGMPETKALVPIFSRCAEQLTTQWKDILDDEKSGEKVFNVSAWMARATLDALGLGAFDYNFGAMDNADNELKRAYSNLLADLFGSPTALGIFAQNTSHWLPMWLVQSITDYLPSAALDRSRKNSDVAASVAKELIQSKSSELLLGKGGRDVMSLLVKANASENENTKLSEAEMVAQMRTLMLAGHDTTANTMSWALFELSKQPDIQVKLRNEIREKESYVHSRGDGDFKLADLDGMPYLLAVIKEVLRFHPVVANTYRQAGRDDVLPLAKPIITETGEAITEIPISKGTRIITSIAGYNRNRDLWGADADRFNPERWFNERDHSKKAGSVGVYGNLLTFAGGIRSCIGWRFALIEIQTFLIEMVGNFEFALAVDPGKIRRENCIIMVPTIEGEMEKGVQMPLKVSVAPRD</sequence>
<dbReference type="AlphaFoldDB" id="F8NQT0"/>
<evidence type="ECO:0000256" key="12">
    <source>
        <dbReference type="ARBA" id="ARBA00023136"/>
    </source>
</evidence>
<name>F8NQT0_SERL9</name>
<comment type="cofactor">
    <cofactor evidence="1 13">
        <name>heme</name>
        <dbReference type="ChEBI" id="CHEBI:30413"/>
    </cofactor>
</comment>
<keyword evidence="9" id="KW-0560">Oxidoreductase</keyword>
<dbReference type="EMBL" id="GL945432">
    <property type="protein sequence ID" value="EGO26156.1"/>
    <property type="molecule type" value="Genomic_DNA"/>
</dbReference>
<keyword evidence="12" id="KW-0472">Membrane</keyword>
<keyword evidence="11" id="KW-0503">Monooxygenase</keyword>
<dbReference type="Proteomes" id="UP000008064">
    <property type="component" value="Unassembled WGS sequence"/>
</dbReference>
<gene>
    <name evidence="14" type="ORF">SERLADRAFT_360587</name>
</gene>
<keyword evidence="6" id="KW-0812">Transmembrane</keyword>
<accession>F8NQT0</accession>
<comment type="similarity">
    <text evidence="4">Belongs to the cytochrome P450 family.</text>
</comment>
<evidence type="ECO:0000256" key="8">
    <source>
        <dbReference type="ARBA" id="ARBA00022989"/>
    </source>
</evidence>
<dbReference type="PRINTS" id="PR00385">
    <property type="entry name" value="P450"/>
</dbReference>
<keyword evidence="5 13" id="KW-0349">Heme</keyword>
<dbReference type="SUPFAM" id="SSF48264">
    <property type="entry name" value="Cytochrome P450"/>
    <property type="match status" value="1"/>
</dbReference>
<evidence type="ECO:0000256" key="5">
    <source>
        <dbReference type="ARBA" id="ARBA00022617"/>
    </source>
</evidence>
<dbReference type="GO" id="GO:0004497">
    <property type="term" value="F:monooxygenase activity"/>
    <property type="evidence" value="ECO:0007669"/>
    <property type="project" value="UniProtKB-KW"/>
</dbReference>
<dbReference type="RefSeq" id="XP_007316329.1">
    <property type="nucleotide sequence ID" value="XM_007316267.1"/>
</dbReference>
<feature type="binding site" description="axial binding residue" evidence="13">
    <location>
        <position position="478"/>
    </location>
    <ligand>
        <name>heme</name>
        <dbReference type="ChEBI" id="CHEBI:30413"/>
    </ligand>
    <ligandPart>
        <name>Fe</name>
        <dbReference type="ChEBI" id="CHEBI:18248"/>
    </ligandPart>
</feature>
<keyword evidence="10 13" id="KW-0408">Iron</keyword>